<dbReference type="PANTHER" id="PTHR11607:SF3">
    <property type="entry name" value="LYSOSOMAL ALPHA-MANNOSIDASE"/>
    <property type="match status" value="1"/>
</dbReference>
<dbReference type="InterPro" id="IPR050843">
    <property type="entry name" value="Glycosyl_Hydrlase_38"/>
</dbReference>
<evidence type="ECO:0000313" key="3">
    <source>
        <dbReference type="EMBL" id="WIA15624.1"/>
    </source>
</evidence>
<feature type="chain" id="PRO_5046801809" description="Glycoside hydrolase family 38 N-terminal domain-containing protein" evidence="1">
    <location>
        <begin position="21"/>
        <end position="104"/>
    </location>
</feature>
<dbReference type="PANTHER" id="PTHR11607">
    <property type="entry name" value="ALPHA-MANNOSIDASE"/>
    <property type="match status" value="1"/>
</dbReference>
<gene>
    <name evidence="3" type="ORF">OEZ85_002251</name>
</gene>
<evidence type="ECO:0000259" key="2">
    <source>
        <dbReference type="Pfam" id="PF01074"/>
    </source>
</evidence>
<proteinExistence type="predicted"/>
<sequence>MHALLLVAALTLLLGPQAVACRSALYNTTASRVEAKLNVHIFSHTHNEPGWLHSYAQYHRTLDLDGHVIGGVEAILDTAVSSLVDNPDMTFVYADLAFFVKWWQ</sequence>
<dbReference type="SUPFAM" id="SSF88713">
    <property type="entry name" value="Glycoside hydrolase/deacetylase"/>
    <property type="match status" value="1"/>
</dbReference>
<dbReference type="EMBL" id="CP126213">
    <property type="protein sequence ID" value="WIA15624.1"/>
    <property type="molecule type" value="Genomic_DNA"/>
</dbReference>
<dbReference type="Gene3D" id="3.20.110.10">
    <property type="entry name" value="Glycoside hydrolase 38, N terminal domain"/>
    <property type="match status" value="1"/>
</dbReference>
<feature type="domain" description="Glycoside hydrolase family 38 N-terminal" evidence="2">
    <location>
        <begin position="38"/>
        <end position="104"/>
    </location>
</feature>
<evidence type="ECO:0000256" key="1">
    <source>
        <dbReference type="SAM" id="SignalP"/>
    </source>
</evidence>
<accession>A0ABY8U2E1</accession>
<organism evidence="3 4">
    <name type="scientific">Tetradesmus obliquus</name>
    <name type="common">Green alga</name>
    <name type="synonym">Acutodesmus obliquus</name>
    <dbReference type="NCBI Taxonomy" id="3088"/>
    <lineage>
        <taxon>Eukaryota</taxon>
        <taxon>Viridiplantae</taxon>
        <taxon>Chlorophyta</taxon>
        <taxon>core chlorophytes</taxon>
        <taxon>Chlorophyceae</taxon>
        <taxon>CS clade</taxon>
        <taxon>Sphaeropleales</taxon>
        <taxon>Scenedesmaceae</taxon>
        <taxon>Tetradesmus</taxon>
    </lineage>
</organism>
<keyword evidence="1" id="KW-0732">Signal</keyword>
<dbReference type="Pfam" id="PF01074">
    <property type="entry name" value="Glyco_hydro_38N"/>
    <property type="match status" value="1"/>
</dbReference>
<keyword evidence="4" id="KW-1185">Reference proteome</keyword>
<dbReference type="InterPro" id="IPR000602">
    <property type="entry name" value="Glyco_hydro_38_N"/>
</dbReference>
<feature type="signal peptide" evidence="1">
    <location>
        <begin position="1"/>
        <end position="20"/>
    </location>
</feature>
<dbReference type="InterPro" id="IPR011330">
    <property type="entry name" value="Glyco_hydro/deAcase_b/a-brl"/>
</dbReference>
<dbReference type="Proteomes" id="UP001244341">
    <property type="component" value="Chromosome 6b"/>
</dbReference>
<dbReference type="InterPro" id="IPR027291">
    <property type="entry name" value="Glyco_hydro_38_N_sf"/>
</dbReference>
<reference evidence="3 4" key="1">
    <citation type="submission" date="2023-05" db="EMBL/GenBank/DDBJ databases">
        <title>A 100% complete, gapless, phased diploid assembly of the Scenedesmus obliquus UTEX 3031 genome.</title>
        <authorList>
            <person name="Biondi T.C."/>
            <person name="Hanschen E.R."/>
            <person name="Kwon T."/>
            <person name="Eng W."/>
            <person name="Kruse C.P.S."/>
            <person name="Koehler S.I."/>
            <person name="Kunde Y."/>
            <person name="Gleasner C.D."/>
            <person name="You Mak K.T."/>
            <person name="Polle J."/>
            <person name="Hovde B.T."/>
            <person name="Starkenburg S.R."/>
        </authorList>
    </citation>
    <scope>NUCLEOTIDE SEQUENCE [LARGE SCALE GENOMIC DNA]</scope>
    <source>
        <strain evidence="3 4">DOE0152z</strain>
    </source>
</reference>
<evidence type="ECO:0000313" key="4">
    <source>
        <dbReference type="Proteomes" id="UP001244341"/>
    </source>
</evidence>
<name>A0ABY8U2E1_TETOB</name>
<protein>
    <recommendedName>
        <fullName evidence="2">Glycoside hydrolase family 38 N-terminal domain-containing protein</fullName>
    </recommendedName>
</protein>